<evidence type="ECO:0000313" key="11">
    <source>
        <dbReference type="Proteomes" id="UP001500443"/>
    </source>
</evidence>
<accession>A0ABN2Z477</accession>
<comment type="subcellular location">
    <subcellularLocation>
        <location evidence="1">Cell membrane</location>
        <topology evidence="1">Multi-pass membrane protein</topology>
    </subcellularLocation>
</comment>
<protein>
    <recommendedName>
        <fullName evidence="12">MFS transporter</fullName>
    </recommendedName>
</protein>
<keyword evidence="5 9" id="KW-1133">Transmembrane helix</keyword>
<name>A0ABN2Z477_9ACTN</name>
<reference evidence="10 11" key="1">
    <citation type="journal article" date="2019" name="Int. J. Syst. Evol. Microbiol.">
        <title>The Global Catalogue of Microorganisms (GCM) 10K type strain sequencing project: providing services to taxonomists for standard genome sequencing and annotation.</title>
        <authorList>
            <consortium name="The Broad Institute Genomics Platform"/>
            <consortium name="The Broad Institute Genome Sequencing Center for Infectious Disease"/>
            <person name="Wu L."/>
            <person name="Ma J."/>
        </authorList>
    </citation>
    <scope>NUCLEOTIDE SEQUENCE [LARGE SCALE GENOMIC DNA]</scope>
    <source>
        <strain evidence="10 11">JCM 15481</strain>
    </source>
</reference>
<evidence type="ECO:0000256" key="4">
    <source>
        <dbReference type="ARBA" id="ARBA00022692"/>
    </source>
</evidence>
<dbReference type="InterPro" id="IPR036259">
    <property type="entry name" value="MFS_trans_sf"/>
</dbReference>
<dbReference type="SUPFAM" id="SSF103473">
    <property type="entry name" value="MFS general substrate transporter"/>
    <property type="match status" value="1"/>
</dbReference>
<evidence type="ECO:0008006" key="12">
    <source>
        <dbReference type="Google" id="ProtNLM"/>
    </source>
</evidence>
<dbReference type="EMBL" id="BAAAPF010000175">
    <property type="protein sequence ID" value="GAA2136517.1"/>
    <property type="molecule type" value="Genomic_DNA"/>
</dbReference>
<feature type="transmembrane region" description="Helical" evidence="9">
    <location>
        <begin position="147"/>
        <end position="166"/>
    </location>
</feature>
<evidence type="ECO:0000256" key="9">
    <source>
        <dbReference type="SAM" id="Phobius"/>
    </source>
</evidence>
<keyword evidence="7" id="KW-0046">Antibiotic resistance</keyword>
<keyword evidence="2" id="KW-0813">Transport</keyword>
<keyword evidence="11" id="KW-1185">Reference proteome</keyword>
<evidence type="ECO:0000256" key="7">
    <source>
        <dbReference type="ARBA" id="ARBA00023251"/>
    </source>
</evidence>
<proteinExistence type="predicted"/>
<gene>
    <name evidence="10" type="ORF">GCM10009802_45400</name>
</gene>
<dbReference type="Gene3D" id="1.20.1250.20">
    <property type="entry name" value="MFS general substrate transporter like domains"/>
    <property type="match status" value="1"/>
</dbReference>
<feature type="transmembrane region" description="Helical" evidence="9">
    <location>
        <begin position="29"/>
        <end position="46"/>
    </location>
</feature>
<feature type="transmembrane region" description="Helical" evidence="9">
    <location>
        <begin position="58"/>
        <end position="77"/>
    </location>
</feature>
<keyword evidence="3" id="KW-1003">Cell membrane</keyword>
<sequence length="197" mass="19676">MAFLPMTTAVLVSAGGLTARLLPRLPPRALIVPGMLLISSGMLWILTMETDTSYVEGVLVAGLLLGVGAGMIMPVAFNYATHGIDQGDAGVASASLNATQQVGSSTGTALLNTIASSATADYLASHASQGRSPAVARQAALEGFETAGTWAAGIILAGALIVAVLMNTPRPKPPAEGTTGPAGAQDAQSTGLLPAHS</sequence>
<evidence type="ECO:0000313" key="10">
    <source>
        <dbReference type="EMBL" id="GAA2136517.1"/>
    </source>
</evidence>
<dbReference type="PANTHER" id="PTHR42718">
    <property type="entry name" value="MAJOR FACILITATOR SUPERFAMILY MULTIDRUG TRANSPORTER MFSC"/>
    <property type="match status" value="1"/>
</dbReference>
<keyword evidence="6 9" id="KW-0472">Membrane</keyword>
<feature type="region of interest" description="Disordered" evidence="8">
    <location>
        <begin position="171"/>
        <end position="197"/>
    </location>
</feature>
<evidence type="ECO:0000256" key="3">
    <source>
        <dbReference type="ARBA" id="ARBA00022475"/>
    </source>
</evidence>
<evidence type="ECO:0000256" key="2">
    <source>
        <dbReference type="ARBA" id="ARBA00022448"/>
    </source>
</evidence>
<evidence type="ECO:0000256" key="1">
    <source>
        <dbReference type="ARBA" id="ARBA00004651"/>
    </source>
</evidence>
<evidence type="ECO:0000256" key="6">
    <source>
        <dbReference type="ARBA" id="ARBA00023136"/>
    </source>
</evidence>
<comment type="caution">
    <text evidence="10">The sequence shown here is derived from an EMBL/GenBank/DDBJ whole genome shotgun (WGS) entry which is preliminary data.</text>
</comment>
<organism evidence="10 11">
    <name type="scientific">Streptomyces synnematoformans</name>
    <dbReference type="NCBI Taxonomy" id="415721"/>
    <lineage>
        <taxon>Bacteria</taxon>
        <taxon>Bacillati</taxon>
        <taxon>Actinomycetota</taxon>
        <taxon>Actinomycetes</taxon>
        <taxon>Kitasatosporales</taxon>
        <taxon>Streptomycetaceae</taxon>
        <taxon>Streptomyces</taxon>
    </lineage>
</organism>
<evidence type="ECO:0000256" key="5">
    <source>
        <dbReference type="ARBA" id="ARBA00022989"/>
    </source>
</evidence>
<evidence type="ECO:0000256" key="8">
    <source>
        <dbReference type="SAM" id="MobiDB-lite"/>
    </source>
</evidence>
<dbReference type="PANTHER" id="PTHR42718:SF46">
    <property type="entry name" value="BLR6921 PROTEIN"/>
    <property type="match status" value="1"/>
</dbReference>
<keyword evidence="4 9" id="KW-0812">Transmembrane</keyword>
<dbReference type="Proteomes" id="UP001500443">
    <property type="component" value="Unassembled WGS sequence"/>
</dbReference>